<evidence type="ECO:0000256" key="4">
    <source>
        <dbReference type="ARBA" id="ARBA00022452"/>
    </source>
</evidence>
<accession>A0A379YH39</accession>
<dbReference type="EMBL" id="UGYO01000001">
    <property type="protein sequence ID" value="SUI45091.1"/>
    <property type="molecule type" value="Genomic_DNA"/>
</dbReference>
<evidence type="ECO:0000256" key="10">
    <source>
        <dbReference type="ARBA" id="ARBA00023114"/>
    </source>
</evidence>
<keyword evidence="6" id="KW-0812">Transmembrane</keyword>
<feature type="domain" description="SLBB" evidence="18">
    <location>
        <begin position="226"/>
        <end position="303"/>
    </location>
</feature>
<keyword evidence="7 15" id="KW-0732">Signal</keyword>
<dbReference type="Pfam" id="PF02563">
    <property type="entry name" value="Poly_export"/>
    <property type="match status" value="1"/>
</dbReference>
<reference evidence="19 20" key="1">
    <citation type="submission" date="2018-06" db="EMBL/GenBank/DDBJ databases">
        <authorList>
            <consortium name="Pathogen Informatics"/>
            <person name="Doyle S."/>
        </authorList>
    </citation>
    <scope>NUCLEOTIDE SEQUENCE [LARGE SCALE GENOMIC DNA]</scope>
    <source>
        <strain evidence="19 20">NCTC10738</strain>
    </source>
</reference>
<keyword evidence="20" id="KW-1185">Reference proteome</keyword>
<dbReference type="InterPro" id="IPR049712">
    <property type="entry name" value="Poly_export"/>
</dbReference>
<dbReference type="GO" id="GO:0015159">
    <property type="term" value="F:polysaccharide transmembrane transporter activity"/>
    <property type="evidence" value="ECO:0007669"/>
    <property type="project" value="InterPro"/>
</dbReference>
<keyword evidence="9" id="KW-0406">Ion transport</keyword>
<proteinExistence type="inferred from homology"/>
<dbReference type="GO" id="GO:0006811">
    <property type="term" value="P:monoatomic ion transport"/>
    <property type="evidence" value="ECO:0007669"/>
    <property type="project" value="UniProtKB-KW"/>
</dbReference>
<organism evidence="19 20">
    <name type="scientific">Shewanella algae</name>
    <dbReference type="NCBI Taxonomy" id="38313"/>
    <lineage>
        <taxon>Bacteria</taxon>
        <taxon>Pseudomonadati</taxon>
        <taxon>Pseudomonadota</taxon>
        <taxon>Gammaproteobacteria</taxon>
        <taxon>Alteromonadales</taxon>
        <taxon>Shewanellaceae</taxon>
        <taxon>Shewanella</taxon>
    </lineage>
</organism>
<keyword evidence="4" id="KW-1134">Transmembrane beta strand</keyword>
<evidence type="ECO:0000259" key="18">
    <source>
        <dbReference type="Pfam" id="PF22461"/>
    </source>
</evidence>
<evidence type="ECO:0000256" key="6">
    <source>
        <dbReference type="ARBA" id="ARBA00022692"/>
    </source>
</evidence>
<evidence type="ECO:0000256" key="3">
    <source>
        <dbReference type="ARBA" id="ARBA00022448"/>
    </source>
</evidence>
<dbReference type="PANTHER" id="PTHR33619:SF3">
    <property type="entry name" value="POLYSACCHARIDE EXPORT PROTEIN GFCE-RELATED"/>
    <property type="match status" value="1"/>
</dbReference>
<evidence type="ECO:0000259" key="16">
    <source>
        <dbReference type="Pfam" id="PF02563"/>
    </source>
</evidence>
<keyword evidence="12" id="KW-0564">Palmitate</keyword>
<sequence length="943" mass="103304">MLQKTKKLIIASIGALALLGSQAQAITPSPQMIEQFKNLPRAEQERLAKQYGIDPAMLRGSSNSGSQKLENPQLVYPRGQQNFQGNEQENWQYQNGQGRELNNRRGQDKHSLDFTAAADKAELERFGYSLFEGEPSTFAPVSDVPVPSEYLMGPGDTLNVQLFGKDNREFTLTVNRDGTVQFPELGPISVAGLSFAETKDTLQKRIKHQMIGIESNITMGELRSIRIFVAGDAYKPGSYTVSSLSTMTQALFVSGGVNEIGSLRKVQLKRGGKLVGTLDLYDLLMRGDASGDMRLQSGDVVFIPPVGGLVSVAGEVRRPAIYELKGGETLGDVVNMAAGAKPGSYPKGSVVERYNDQGLKSLLTVDLTSAKGQKTLAKAGDVIRVKGTSGQYDNAITLVGAVVRPGKYQWHEGLKVNDILKSIWSDLQISADLDYAILLREVDDYGNIEVYQFAPGKAIVHQDAGENLALQPRDKLIIFNFSDDSINRYELNKLVKERVAKVTSLTGDSLLGSDLFKAGFNDLQNKRLNKRLNKRTELAGVVVNDGATGDTELEEAQKAEQEAVTAEVSKMLTNLFDDRDLVKYSYMMNRSELLYPVISKLNAQARAGSSVKIVAVSGQVRHEGMYPLSVNASVSSLIEAAGGLKEGAYTARAELTRTITDATGSSIVHKTVDLTSALQGNKAADLALEGRDILTVMTTPDWQEHQTVEIRGEVKFPGVYNIRRGETLQDVIQRAGGFTEYAYLPSAVFVRESVRKQEQMEIKKLADQLRRDIATRGVSKDGNVVNYADAQLMLKDLEGIEAVGRLVVDLPAISVGITQADLQLEDQDILYVPSTKQTIAVMGEVQHASTHRYKEGLTLDQYLNMSGGARKRADEDRTYVIKADGSVMMPKRSMWFSSEDNLQPGDTIIVPLDTEYKDNLTLWSQVTQIIYNTAVAVATISGL</sequence>
<evidence type="ECO:0000256" key="5">
    <source>
        <dbReference type="ARBA" id="ARBA00022597"/>
    </source>
</evidence>
<feature type="domain" description="Soluble ligand binding" evidence="17">
    <location>
        <begin position="310"/>
        <end position="353"/>
    </location>
</feature>
<keyword evidence="5" id="KW-0762">Sugar transport</keyword>
<evidence type="ECO:0000259" key="17">
    <source>
        <dbReference type="Pfam" id="PF10531"/>
    </source>
</evidence>
<evidence type="ECO:0000256" key="13">
    <source>
        <dbReference type="ARBA" id="ARBA00023237"/>
    </source>
</evidence>
<dbReference type="Gene3D" id="3.30.1950.10">
    <property type="entry name" value="wza like domain"/>
    <property type="match status" value="1"/>
</dbReference>
<keyword evidence="8" id="KW-0625">Polysaccharide transport</keyword>
<dbReference type="RefSeq" id="WP_115388927.1">
    <property type="nucleotide sequence ID" value="NZ_JADZHC010000039.1"/>
</dbReference>
<keyword evidence="13" id="KW-0998">Cell outer membrane</keyword>
<feature type="domain" description="Soluble ligand binding" evidence="17">
    <location>
        <begin position="708"/>
        <end position="751"/>
    </location>
</feature>
<comment type="similarity">
    <text evidence="2">Belongs to the BexD/CtrA/VexA family.</text>
</comment>
<dbReference type="Gene3D" id="3.10.560.10">
    <property type="entry name" value="Outer membrane lipoprotein wza domain like"/>
    <property type="match status" value="5"/>
</dbReference>
<feature type="signal peptide" evidence="15">
    <location>
        <begin position="1"/>
        <end position="25"/>
    </location>
</feature>
<dbReference type="Pfam" id="PF22461">
    <property type="entry name" value="SLBB_2"/>
    <property type="match status" value="1"/>
</dbReference>
<evidence type="ECO:0000256" key="12">
    <source>
        <dbReference type="ARBA" id="ARBA00023139"/>
    </source>
</evidence>
<dbReference type="InterPro" id="IPR003715">
    <property type="entry name" value="Poly_export_N"/>
</dbReference>
<evidence type="ECO:0000256" key="11">
    <source>
        <dbReference type="ARBA" id="ARBA00023136"/>
    </source>
</evidence>
<dbReference type="AlphaFoldDB" id="A0A379YH39"/>
<keyword evidence="10" id="KW-0626">Porin</keyword>
<keyword evidence="11" id="KW-0472">Membrane</keyword>
<evidence type="ECO:0000256" key="9">
    <source>
        <dbReference type="ARBA" id="ARBA00023065"/>
    </source>
</evidence>
<feature type="domain" description="Soluble ligand binding" evidence="17">
    <location>
        <begin position="613"/>
        <end position="663"/>
    </location>
</feature>
<evidence type="ECO:0000256" key="2">
    <source>
        <dbReference type="ARBA" id="ARBA00009450"/>
    </source>
</evidence>
<evidence type="ECO:0000313" key="19">
    <source>
        <dbReference type="EMBL" id="SUI45091.1"/>
    </source>
</evidence>
<comment type="subcellular location">
    <subcellularLocation>
        <location evidence="1">Cell outer membrane</location>
        <topology evidence="1">Multi-pass membrane protein</topology>
    </subcellularLocation>
</comment>
<keyword evidence="3" id="KW-0813">Transport</keyword>
<evidence type="ECO:0000256" key="1">
    <source>
        <dbReference type="ARBA" id="ARBA00004571"/>
    </source>
</evidence>
<keyword evidence="14" id="KW-0449">Lipoprotein</keyword>
<feature type="domain" description="Polysaccharide export protein N-terminal" evidence="16">
    <location>
        <begin position="145"/>
        <end position="211"/>
    </location>
</feature>
<protein>
    <submittedName>
        <fullName evidence="19">Polysialic acid transport protein kpsD</fullName>
    </submittedName>
</protein>
<evidence type="ECO:0000313" key="20">
    <source>
        <dbReference type="Proteomes" id="UP000254069"/>
    </source>
</evidence>
<gene>
    <name evidence="19" type="primary">kpsD</name>
    <name evidence="19" type="ORF">NCTC10738_00019</name>
</gene>
<dbReference type="Proteomes" id="UP000254069">
    <property type="component" value="Unassembled WGS sequence"/>
</dbReference>
<evidence type="ECO:0000256" key="15">
    <source>
        <dbReference type="SAM" id="SignalP"/>
    </source>
</evidence>
<dbReference type="GO" id="GO:0009279">
    <property type="term" value="C:cell outer membrane"/>
    <property type="evidence" value="ECO:0007669"/>
    <property type="project" value="UniProtKB-SubCell"/>
</dbReference>
<evidence type="ECO:0000256" key="14">
    <source>
        <dbReference type="ARBA" id="ARBA00023288"/>
    </source>
</evidence>
<dbReference type="GO" id="GO:0015288">
    <property type="term" value="F:porin activity"/>
    <property type="evidence" value="ECO:0007669"/>
    <property type="project" value="UniProtKB-KW"/>
</dbReference>
<dbReference type="GO" id="GO:0046930">
    <property type="term" value="C:pore complex"/>
    <property type="evidence" value="ECO:0007669"/>
    <property type="project" value="UniProtKB-KW"/>
</dbReference>
<dbReference type="PANTHER" id="PTHR33619">
    <property type="entry name" value="POLYSACCHARIDE EXPORT PROTEIN GFCE-RELATED"/>
    <property type="match status" value="1"/>
</dbReference>
<feature type="chain" id="PRO_5016870871" evidence="15">
    <location>
        <begin position="26"/>
        <end position="943"/>
    </location>
</feature>
<dbReference type="Pfam" id="PF10531">
    <property type="entry name" value="SLBB"/>
    <property type="match status" value="4"/>
</dbReference>
<evidence type="ECO:0000256" key="8">
    <source>
        <dbReference type="ARBA" id="ARBA00023047"/>
    </source>
</evidence>
<dbReference type="InterPro" id="IPR054765">
    <property type="entry name" value="SLBB_dom"/>
</dbReference>
<feature type="domain" description="Soluble ligand binding" evidence="17">
    <location>
        <begin position="839"/>
        <end position="888"/>
    </location>
</feature>
<evidence type="ECO:0000256" key="7">
    <source>
        <dbReference type="ARBA" id="ARBA00022729"/>
    </source>
</evidence>
<name>A0A379YH39_9GAMM</name>
<dbReference type="InterPro" id="IPR019554">
    <property type="entry name" value="Soluble_ligand-bd"/>
</dbReference>